<feature type="transmembrane region" description="Helical" evidence="2">
    <location>
        <begin position="45"/>
        <end position="66"/>
    </location>
</feature>
<reference evidence="4" key="1">
    <citation type="submission" date="2018-05" db="EMBL/GenBank/DDBJ databases">
        <authorList>
            <person name="Lanie J.A."/>
            <person name="Ng W.-L."/>
            <person name="Kazmierczak K.M."/>
            <person name="Andrzejewski T.M."/>
            <person name="Davidsen T.M."/>
            <person name="Wayne K.J."/>
            <person name="Tettelin H."/>
            <person name="Glass J.I."/>
            <person name="Rusch D."/>
            <person name="Podicherti R."/>
            <person name="Tsui H.-C.T."/>
            <person name="Winkler M.E."/>
        </authorList>
    </citation>
    <scope>NUCLEOTIDE SEQUENCE</scope>
</reference>
<sequence>TGTPKGVMTSFQNLGFEVDTLMKIINVRQGETTVSILPLSHLLELVGGFLCALYSGSTIAYINSLFPQDILRAMKDQSATRMVAVPLFFNMVKKQIDRRIQKSSKVKRLVFWFLFHVCAPICPIGIRRIMFRTIHQEFGGHVRYFMSGAAPLNLATEIFFERIGLPIYQGYGLTETSPVASINTEDHHSRGTVGKPLPDTEVRIAEDGEVLVRGKHVTQGYYKLDDLTAQAIDADGWFHTGDLGSFGSAGYLTINGRKKNLIVLGSGKKVQPEEVEQPLEASPLFKEVCVLGLTSLDELRQGQEEVGCVVVPSDEALGLHPDPKLMARAMEDEVHRRCEVLAAYKQPSCVIVHSGELPTTTTKKIKRAKVRALVNELRRENHDT</sequence>
<proteinExistence type="predicted"/>
<dbReference type="InterPro" id="IPR042099">
    <property type="entry name" value="ANL_N_sf"/>
</dbReference>
<comment type="catalytic activity">
    <reaction evidence="1">
        <text>a long-chain fatty acid + ATP + CoA = a long-chain fatty acyl-CoA + AMP + diphosphate</text>
        <dbReference type="Rhea" id="RHEA:15421"/>
        <dbReference type="ChEBI" id="CHEBI:30616"/>
        <dbReference type="ChEBI" id="CHEBI:33019"/>
        <dbReference type="ChEBI" id="CHEBI:57287"/>
        <dbReference type="ChEBI" id="CHEBI:57560"/>
        <dbReference type="ChEBI" id="CHEBI:83139"/>
        <dbReference type="ChEBI" id="CHEBI:456215"/>
        <dbReference type="EC" id="6.2.1.3"/>
    </reaction>
    <physiologicalReaction direction="left-to-right" evidence="1">
        <dbReference type="Rhea" id="RHEA:15422"/>
    </physiologicalReaction>
</comment>
<dbReference type="GO" id="GO:0016020">
    <property type="term" value="C:membrane"/>
    <property type="evidence" value="ECO:0007669"/>
    <property type="project" value="TreeGrafter"/>
</dbReference>
<accession>A0A382D1Y6</accession>
<dbReference type="Pfam" id="PF00501">
    <property type="entry name" value="AMP-binding"/>
    <property type="match status" value="1"/>
</dbReference>
<keyword evidence="2" id="KW-0472">Membrane</keyword>
<evidence type="ECO:0000313" key="4">
    <source>
        <dbReference type="EMBL" id="SVB32496.1"/>
    </source>
</evidence>
<dbReference type="GO" id="GO:0004467">
    <property type="term" value="F:long-chain fatty acid-CoA ligase activity"/>
    <property type="evidence" value="ECO:0007669"/>
    <property type="project" value="UniProtKB-EC"/>
</dbReference>
<dbReference type="Gene3D" id="3.30.300.30">
    <property type="match status" value="1"/>
</dbReference>
<protein>
    <recommendedName>
        <fullName evidence="3">AMP-dependent synthetase/ligase domain-containing protein</fullName>
    </recommendedName>
</protein>
<organism evidence="4">
    <name type="scientific">marine metagenome</name>
    <dbReference type="NCBI Taxonomy" id="408172"/>
    <lineage>
        <taxon>unclassified sequences</taxon>
        <taxon>metagenomes</taxon>
        <taxon>ecological metagenomes</taxon>
    </lineage>
</organism>
<dbReference type="EMBL" id="UINC01037264">
    <property type="protein sequence ID" value="SVB32496.1"/>
    <property type="molecule type" value="Genomic_DNA"/>
</dbReference>
<evidence type="ECO:0000256" key="1">
    <source>
        <dbReference type="ARBA" id="ARBA00024484"/>
    </source>
</evidence>
<dbReference type="PANTHER" id="PTHR43272">
    <property type="entry name" value="LONG-CHAIN-FATTY-ACID--COA LIGASE"/>
    <property type="match status" value="1"/>
</dbReference>
<dbReference type="AlphaFoldDB" id="A0A382D1Y6"/>
<feature type="transmembrane region" description="Helical" evidence="2">
    <location>
        <begin position="109"/>
        <end position="126"/>
    </location>
</feature>
<dbReference type="InterPro" id="IPR000873">
    <property type="entry name" value="AMP-dep_synth/lig_dom"/>
</dbReference>
<name>A0A382D1Y6_9ZZZZ</name>
<dbReference type="InterPro" id="IPR045851">
    <property type="entry name" value="AMP-bd_C_sf"/>
</dbReference>
<keyword evidence="2" id="KW-1133">Transmembrane helix</keyword>
<feature type="non-terminal residue" evidence="4">
    <location>
        <position position="1"/>
    </location>
</feature>
<evidence type="ECO:0000256" key="2">
    <source>
        <dbReference type="SAM" id="Phobius"/>
    </source>
</evidence>
<dbReference type="Gene3D" id="3.40.50.12780">
    <property type="entry name" value="N-terminal domain of ligase-like"/>
    <property type="match status" value="1"/>
</dbReference>
<gene>
    <name evidence="4" type="ORF">METZ01_LOCUS185350</name>
</gene>
<evidence type="ECO:0000259" key="3">
    <source>
        <dbReference type="Pfam" id="PF00501"/>
    </source>
</evidence>
<dbReference type="PANTHER" id="PTHR43272:SF52">
    <property type="entry name" value="AMP-DEPENDENT SYNTHETASE_LIGASE DOMAIN-CONTAINING PROTEIN"/>
    <property type="match status" value="1"/>
</dbReference>
<dbReference type="Pfam" id="PF23562">
    <property type="entry name" value="AMP-binding_C_3"/>
    <property type="match status" value="1"/>
</dbReference>
<feature type="domain" description="AMP-dependent synthetase/ligase" evidence="3">
    <location>
        <begin position="1"/>
        <end position="222"/>
    </location>
</feature>
<keyword evidence="2" id="KW-0812">Transmembrane</keyword>
<dbReference type="SUPFAM" id="SSF56801">
    <property type="entry name" value="Acetyl-CoA synthetase-like"/>
    <property type="match status" value="1"/>
</dbReference>